<gene>
    <name evidence="1" type="ORF">GCM10011394_24110</name>
</gene>
<sequence>MPQFVIERSVPGAGGLSQAQLDETSRQSLGVLQELGPDIQWIHSYVTDDKIYCIYFSPDEALIRAHAREMGLPADRISAVRHLLDPLKQA</sequence>
<name>A0ABQ2EJ08_9GAMM</name>
<evidence type="ECO:0000313" key="1">
    <source>
        <dbReference type="EMBL" id="GGK13968.1"/>
    </source>
</evidence>
<dbReference type="Proteomes" id="UP000599009">
    <property type="component" value="Unassembled WGS sequence"/>
</dbReference>
<dbReference type="RefSeq" id="WP_132986776.1">
    <property type="nucleotide sequence ID" value="NZ_BMME01000001.1"/>
</dbReference>
<dbReference type="Pfam" id="PF14026">
    <property type="entry name" value="SCO4226-like"/>
    <property type="match status" value="1"/>
</dbReference>
<accession>A0ABQ2EJ08</accession>
<proteinExistence type="predicted"/>
<dbReference type="InterPro" id="IPR042557">
    <property type="entry name" value="SCO4226"/>
</dbReference>
<evidence type="ECO:0008006" key="3">
    <source>
        <dbReference type="Google" id="ProtNLM"/>
    </source>
</evidence>
<keyword evidence="2" id="KW-1185">Reference proteome</keyword>
<comment type="caution">
    <text evidence="1">The sequence shown here is derived from an EMBL/GenBank/DDBJ whole genome shotgun (WGS) entry which is preliminary data.</text>
</comment>
<dbReference type="InterPro" id="IPR025336">
    <property type="entry name" value="SCO4226-like"/>
</dbReference>
<dbReference type="EMBL" id="BMME01000001">
    <property type="protein sequence ID" value="GGK13968.1"/>
    <property type="molecule type" value="Genomic_DNA"/>
</dbReference>
<protein>
    <recommendedName>
        <fullName evidence="3">DUF4242 domain-containing protein</fullName>
    </recommendedName>
</protein>
<reference evidence="2" key="1">
    <citation type="journal article" date="2019" name="Int. J. Syst. Evol. Microbiol.">
        <title>The Global Catalogue of Microorganisms (GCM) 10K type strain sequencing project: providing services to taxonomists for standard genome sequencing and annotation.</title>
        <authorList>
            <consortium name="The Broad Institute Genomics Platform"/>
            <consortium name="The Broad Institute Genome Sequencing Center for Infectious Disease"/>
            <person name="Wu L."/>
            <person name="Ma J."/>
        </authorList>
    </citation>
    <scope>NUCLEOTIDE SEQUENCE [LARGE SCALE GENOMIC DNA]</scope>
    <source>
        <strain evidence="2">CGMCC 1.8985</strain>
    </source>
</reference>
<evidence type="ECO:0000313" key="2">
    <source>
        <dbReference type="Proteomes" id="UP000599009"/>
    </source>
</evidence>
<organism evidence="1 2">
    <name type="scientific">Luteimonas terricola</name>
    <dbReference type="NCBI Taxonomy" id="645597"/>
    <lineage>
        <taxon>Bacteria</taxon>
        <taxon>Pseudomonadati</taxon>
        <taxon>Pseudomonadota</taxon>
        <taxon>Gammaproteobacteria</taxon>
        <taxon>Lysobacterales</taxon>
        <taxon>Lysobacteraceae</taxon>
        <taxon>Luteimonas</taxon>
    </lineage>
</organism>
<dbReference type="Gene3D" id="3.30.70.3090">
    <property type="entry name" value="ORF SCO4226, nickel-binding ferredoxin-like monomer"/>
    <property type="match status" value="1"/>
</dbReference>